<accession>K1T521</accession>
<proteinExistence type="predicted"/>
<dbReference type="Pfam" id="PF19263">
    <property type="entry name" value="DUF5906"/>
    <property type="match status" value="1"/>
</dbReference>
<feature type="non-terminal residue" evidence="2">
    <location>
        <position position="110"/>
    </location>
</feature>
<dbReference type="InterPro" id="IPR027417">
    <property type="entry name" value="P-loop_NTPase"/>
</dbReference>
<feature type="domain" description="NrS-1 polymerase-like helicase" evidence="1">
    <location>
        <begin position="59"/>
        <end position="109"/>
    </location>
</feature>
<protein>
    <recommendedName>
        <fullName evidence="1">NrS-1 polymerase-like helicase domain-containing protein</fullName>
    </recommendedName>
</protein>
<dbReference type="AlphaFoldDB" id="K1T521"/>
<gene>
    <name evidence="2" type="ORF">LEA_11709</name>
</gene>
<name>K1T521_9ZZZZ</name>
<evidence type="ECO:0000313" key="2">
    <source>
        <dbReference type="EMBL" id="EKC62694.1"/>
    </source>
</evidence>
<evidence type="ECO:0000259" key="1">
    <source>
        <dbReference type="Pfam" id="PF19263"/>
    </source>
</evidence>
<organism evidence="2">
    <name type="scientific">human gut metagenome</name>
    <dbReference type="NCBI Taxonomy" id="408170"/>
    <lineage>
        <taxon>unclassified sequences</taxon>
        <taxon>metagenomes</taxon>
        <taxon>organismal metagenomes</taxon>
    </lineage>
</organism>
<dbReference type="EMBL" id="AJWY01007904">
    <property type="protein sequence ID" value="EKC62694.1"/>
    <property type="molecule type" value="Genomic_DNA"/>
</dbReference>
<dbReference type="Gene3D" id="3.40.50.300">
    <property type="entry name" value="P-loop containing nucleotide triphosphate hydrolases"/>
    <property type="match status" value="1"/>
</dbReference>
<sequence length="110" mass="12829">MVGKFLNLYEPIDHQPKEGDFSHIQSLVGHIFGEQYELGMDYLQLLYLYPIQKLPILLLVSEERNTGKSTFLNFLKLLFQNNVTFNTNEDFRSQFNSDWAGKLLIVVDEV</sequence>
<reference evidence="2" key="1">
    <citation type="journal article" date="2013" name="Environ. Microbiol.">
        <title>Microbiota from the distal guts of lean and obese adolescents exhibit partial functional redundancy besides clear differences in community structure.</title>
        <authorList>
            <person name="Ferrer M."/>
            <person name="Ruiz A."/>
            <person name="Lanza F."/>
            <person name="Haange S.B."/>
            <person name="Oberbach A."/>
            <person name="Till H."/>
            <person name="Bargiela R."/>
            <person name="Campoy C."/>
            <person name="Segura M.T."/>
            <person name="Richter M."/>
            <person name="von Bergen M."/>
            <person name="Seifert J."/>
            <person name="Suarez A."/>
        </authorList>
    </citation>
    <scope>NUCLEOTIDE SEQUENCE</scope>
</reference>
<dbReference type="InterPro" id="IPR045455">
    <property type="entry name" value="NrS-1_pol-like_helicase"/>
</dbReference>
<comment type="caution">
    <text evidence="2">The sequence shown here is derived from an EMBL/GenBank/DDBJ whole genome shotgun (WGS) entry which is preliminary data.</text>
</comment>